<dbReference type="GO" id="GO:0009062">
    <property type="term" value="P:fatty acid catabolic process"/>
    <property type="evidence" value="ECO:0007669"/>
    <property type="project" value="InterPro"/>
</dbReference>
<reference evidence="3 4" key="1">
    <citation type="submission" date="2011-09" db="EMBL/GenBank/DDBJ databases">
        <title>The Genome Sequence of Bacillus smithii 7_3_47FAA.</title>
        <authorList>
            <consortium name="The Broad Institute Genome Sequencing Platform"/>
            <person name="Earl A."/>
            <person name="Ward D."/>
            <person name="Feldgarden M."/>
            <person name="Gevers D."/>
            <person name="Daigneault M."/>
            <person name="Strauss J."/>
            <person name="Allen-Vercoe E."/>
            <person name="Young S.K."/>
            <person name="Zeng Q."/>
            <person name="Gargeya S."/>
            <person name="Fitzgerald M."/>
            <person name="Haas B."/>
            <person name="Abouelleil A."/>
            <person name="Alvarado L."/>
            <person name="Arachchi H.M."/>
            <person name="Berlin A."/>
            <person name="Brown A."/>
            <person name="Chapman S.B."/>
            <person name="Chen Z."/>
            <person name="Dunbar C."/>
            <person name="Freedman E."/>
            <person name="Gearin G."/>
            <person name="Goldberg J."/>
            <person name="Griggs A."/>
            <person name="Gujja S."/>
            <person name="Heiman D."/>
            <person name="Howarth C."/>
            <person name="Larson L."/>
            <person name="Lui A."/>
            <person name="MacDonald P.J.P."/>
            <person name="Montmayeur A."/>
            <person name="Murphy C."/>
            <person name="Neiman D."/>
            <person name="Pearson M."/>
            <person name="Priest M."/>
            <person name="Roberts A."/>
            <person name="Saif S."/>
            <person name="Shea T."/>
            <person name="Shenoy N."/>
            <person name="Sisk P."/>
            <person name="Stolte C."/>
            <person name="Sykes S."/>
            <person name="Wortman J."/>
            <person name="Nusbaum C."/>
            <person name="Birren B."/>
        </authorList>
    </citation>
    <scope>NUCLEOTIDE SEQUENCE [LARGE SCALE GENOMIC DNA]</scope>
    <source>
        <strain evidence="3 4">7_3_47FAA</strain>
    </source>
</reference>
<organism evidence="3 4">
    <name type="scientific">Bacillus smithii 7_3_47FAA</name>
    <dbReference type="NCBI Taxonomy" id="665952"/>
    <lineage>
        <taxon>Bacteria</taxon>
        <taxon>Bacillati</taxon>
        <taxon>Bacillota</taxon>
        <taxon>Bacilli</taxon>
        <taxon>Bacillales</taxon>
        <taxon>Bacillaceae</taxon>
        <taxon>Bacillus</taxon>
    </lineage>
</organism>
<dbReference type="InterPro" id="IPR002347">
    <property type="entry name" value="SDR_fam"/>
</dbReference>
<keyword evidence="2" id="KW-0560">Oxidoreductase</keyword>
<dbReference type="GO" id="GO:0008206">
    <property type="term" value="P:bile acid metabolic process"/>
    <property type="evidence" value="ECO:0007669"/>
    <property type="project" value="UniProtKB-ARBA"/>
</dbReference>
<dbReference type="CDD" id="cd05369">
    <property type="entry name" value="TER_DECR_SDR_a"/>
    <property type="match status" value="1"/>
</dbReference>
<dbReference type="NCBIfam" id="NF005811">
    <property type="entry name" value="PRK07677.1"/>
    <property type="match status" value="1"/>
</dbReference>
<evidence type="ECO:0000256" key="2">
    <source>
        <dbReference type="ARBA" id="ARBA00023002"/>
    </source>
</evidence>
<evidence type="ECO:0000256" key="1">
    <source>
        <dbReference type="ARBA" id="ARBA00022857"/>
    </source>
</evidence>
<dbReference type="HOGENOM" id="CLU_010194_1_2_9"/>
<dbReference type="PRINTS" id="PR00080">
    <property type="entry name" value="SDRFAMILY"/>
</dbReference>
<evidence type="ECO:0008006" key="5">
    <source>
        <dbReference type="Google" id="ProtNLM"/>
    </source>
</evidence>
<dbReference type="EMBL" id="ACWF01000167">
    <property type="protein sequence ID" value="EHL72686.1"/>
    <property type="molecule type" value="Genomic_DNA"/>
</dbReference>
<dbReference type="Pfam" id="PF13561">
    <property type="entry name" value="adh_short_C2"/>
    <property type="match status" value="1"/>
</dbReference>
<keyword evidence="1" id="KW-0521">NADP</keyword>
<comment type="caution">
    <text evidence="3">The sequence shown here is derived from an EMBL/GenBank/DDBJ whole genome shotgun (WGS) entry which is preliminary data.</text>
</comment>
<dbReference type="InterPro" id="IPR036291">
    <property type="entry name" value="NAD(P)-bd_dom_sf"/>
</dbReference>
<proteinExistence type="predicted"/>
<dbReference type="FunFam" id="3.40.50.720:FF:000084">
    <property type="entry name" value="Short-chain dehydrogenase reductase"/>
    <property type="match status" value="1"/>
</dbReference>
<dbReference type="PANTHER" id="PTHR43296">
    <property type="entry name" value="PEROXISOMAL 2,4-DIENOYL-COA REDUCTASE"/>
    <property type="match status" value="1"/>
</dbReference>
<dbReference type="Gene3D" id="3.40.50.720">
    <property type="entry name" value="NAD(P)-binding Rossmann-like Domain"/>
    <property type="match status" value="1"/>
</dbReference>
<dbReference type="InterPro" id="IPR045017">
    <property type="entry name" value="DECR2-like"/>
</dbReference>
<dbReference type="SUPFAM" id="SSF51735">
    <property type="entry name" value="NAD(P)-binding Rossmann-fold domains"/>
    <property type="match status" value="1"/>
</dbReference>
<dbReference type="PRINTS" id="PR00081">
    <property type="entry name" value="GDHRDH"/>
</dbReference>
<protein>
    <recommendedName>
        <fullName evidence="5">2,4-dienoyl-CoA reductase</fullName>
    </recommendedName>
</protein>
<dbReference type="PATRIC" id="fig|665952.3.peg.3517"/>
<dbReference type="PANTHER" id="PTHR43296:SF2">
    <property type="entry name" value="PEROXISOMAL 2,4-DIENOYL-COA REDUCTASE [(3E)-ENOYL-COA-PRODUCING]"/>
    <property type="match status" value="1"/>
</dbReference>
<keyword evidence="4" id="KW-1185">Reference proteome</keyword>
<sequence length="261" mass="28425">MKDRVVIITGGSNGMGKYMAKHFFQEGAKVVITGRNVERLEQAKKEIESKGNSEILTIAMDVRNPDDVDKMVRETDQKFGRIDVLVNNAAGNFICPAEKLSVNGWKAVVDIVLNGTFYSTRAVGKYWIETNSKGNILNMVANYAWQAGPGVVHSAAAKAGVLSLTRTLAVEWGTKYGIRVNAIAPGPIERTGGADKLLDSEETERKVIDSVPLKRLGTPEEIAALAAFMVSDKASYLNGECISLDGGQWLKQPVFLFDESN</sequence>
<dbReference type="Proteomes" id="UP000011747">
    <property type="component" value="Unassembled WGS sequence"/>
</dbReference>
<evidence type="ECO:0000313" key="4">
    <source>
        <dbReference type="Proteomes" id="UP000011747"/>
    </source>
</evidence>
<dbReference type="RefSeq" id="WP_003355685.1">
    <property type="nucleotide sequence ID" value="NZ_JH414764.1"/>
</dbReference>
<evidence type="ECO:0000313" key="3">
    <source>
        <dbReference type="EMBL" id="EHL72686.1"/>
    </source>
</evidence>
<gene>
    <name evidence="3" type="ORF">HMPREF1015_00577</name>
</gene>
<dbReference type="AlphaFoldDB" id="G9QQL0"/>
<accession>G9QQL0</accession>
<name>G9QQL0_9BACI</name>
<dbReference type="GO" id="GO:0008670">
    <property type="term" value="F:2,4-dienoyl-CoA reductase (NADPH) activity"/>
    <property type="evidence" value="ECO:0007669"/>
    <property type="project" value="InterPro"/>
</dbReference>